<evidence type="ECO:0000313" key="2">
    <source>
        <dbReference type="Proteomes" id="UP000298652"/>
    </source>
</evidence>
<dbReference type="Gene3D" id="3.40.50.300">
    <property type="entry name" value="P-loop containing nucleotide triphosphate hydrolases"/>
    <property type="match status" value="1"/>
</dbReference>
<dbReference type="PANTHER" id="PTHR33377">
    <property type="entry name" value="OS10G0134700 PROTEIN-RELATED"/>
    <property type="match status" value="1"/>
</dbReference>
<dbReference type="OMA" id="ASNCITH"/>
<dbReference type="Gramene" id="TKW28218">
    <property type="protein sequence ID" value="TKW28218"/>
    <property type="gene ID" value="SEVIR_3G321700v2"/>
</dbReference>
<gene>
    <name evidence="1" type="ORF">SEVIR_3G321700v2</name>
</gene>
<proteinExistence type="predicted"/>
<keyword evidence="2" id="KW-1185">Reference proteome</keyword>
<reference evidence="1" key="1">
    <citation type="submission" date="2019-03" db="EMBL/GenBank/DDBJ databases">
        <title>WGS assembly of Setaria viridis.</title>
        <authorList>
            <person name="Huang P."/>
            <person name="Jenkins J."/>
            <person name="Grimwood J."/>
            <person name="Barry K."/>
            <person name="Healey A."/>
            <person name="Mamidi S."/>
            <person name="Sreedasyam A."/>
            <person name="Shu S."/>
            <person name="Feldman M."/>
            <person name="Wu J."/>
            <person name="Yu Y."/>
            <person name="Chen C."/>
            <person name="Johnson J."/>
            <person name="Rokhsar D."/>
            <person name="Baxter I."/>
            <person name="Schmutz J."/>
            <person name="Brutnell T."/>
            <person name="Kellogg E."/>
        </authorList>
    </citation>
    <scope>NUCLEOTIDE SEQUENCE [LARGE SCALE GENOMIC DNA]</scope>
</reference>
<accession>A0A4U6VFN3</accession>
<dbReference type="GO" id="GO:0043531">
    <property type="term" value="F:ADP binding"/>
    <property type="evidence" value="ECO:0007669"/>
    <property type="project" value="InterPro"/>
</dbReference>
<dbReference type="InterPro" id="IPR027417">
    <property type="entry name" value="P-loop_NTPase"/>
</dbReference>
<dbReference type="Proteomes" id="UP000298652">
    <property type="component" value="Chromosome 3"/>
</dbReference>
<protein>
    <submittedName>
        <fullName evidence="1">Uncharacterized protein</fullName>
    </submittedName>
</protein>
<sequence length="462" mass="52299">MAEAVISAVIGDMVTRAISFVIGHSTGQDSTSAKLQRIRHMLIKIGSVVEEAKGRQITNHGTLEWLSELVNGMYRGRYFLDISNEVSQNLVDVNDNKDVPYRFLLSSFNPAKHSHISYLIFHDDSILEFNNVLANLQSLSVGIKEFVMLLERCPPIFKPLRTNLYVDCEMFGRHIEREQVINLFLHKGNPSERKLDILPIIGNISVGKKTLVQNVCDDKRVHCHFSSIFLYDFFFLTVMDNSEPRIVLGSRHSIGDFGNLNEPLQTFKHKLKNKRFLHVFENVDSEKKQMLQVLLSELGSCKQGSKIIVTSTHNHTASIGTVQRIKLRILPRELFWSYFKALALPDADFQESCPRMAAIGMAIAKKLDGSFFGAKITGALLKVHPNIQFWSEALRSSIWDIPVLGSSLPYVSDVANYFPSKQVSMCHVNMHISASLGKVLLTIRKFLHVELWSDLKCNQILA</sequence>
<dbReference type="SUPFAM" id="SSF52540">
    <property type="entry name" value="P-loop containing nucleoside triphosphate hydrolases"/>
    <property type="match status" value="1"/>
</dbReference>
<name>A0A4U6VFN3_SETVI</name>
<dbReference type="EMBL" id="CM016554">
    <property type="protein sequence ID" value="TKW28218.1"/>
    <property type="molecule type" value="Genomic_DNA"/>
</dbReference>
<dbReference type="PANTHER" id="PTHR33377:SF101">
    <property type="entry name" value="NB-ARC DOMAIN CONTAINING PROTEIN, EXPRESSED"/>
    <property type="match status" value="1"/>
</dbReference>
<organism evidence="1 2">
    <name type="scientific">Setaria viridis</name>
    <name type="common">Green bristlegrass</name>
    <name type="synonym">Setaria italica subsp. viridis</name>
    <dbReference type="NCBI Taxonomy" id="4556"/>
    <lineage>
        <taxon>Eukaryota</taxon>
        <taxon>Viridiplantae</taxon>
        <taxon>Streptophyta</taxon>
        <taxon>Embryophyta</taxon>
        <taxon>Tracheophyta</taxon>
        <taxon>Spermatophyta</taxon>
        <taxon>Magnoliopsida</taxon>
        <taxon>Liliopsida</taxon>
        <taxon>Poales</taxon>
        <taxon>Poaceae</taxon>
        <taxon>PACMAD clade</taxon>
        <taxon>Panicoideae</taxon>
        <taxon>Panicodae</taxon>
        <taxon>Paniceae</taxon>
        <taxon>Cenchrinae</taxon>
        <taxon>Setaria</taxon>
    </lineage>
</organism>
<evidence type="ECO:0000313" key="1">
    <source>
        <dbReference type="EMBL" id="TKW28218.1"/>
    </source>
</evidence>
<dbReference type="AlphaFoldDB" id="A0A4U6VFN3"/>